<keyword evidence="1" id="KW-0472">Membrane</keyword>
<accession>A0A5X7JGD9</accession>
<feature type="non-terminal residue" evidence="2">
    <location>
        <position position="52"/>
    </location>
</feature>
<feature type="transmembrane region" description="Helical" evidence="1">
    <location>
        <begin position="12"/>
        <end position="30"/>
    </location>
</feature>
<sequence>MATEWVDVADNAVKIGLGALITIVGGWITLKLTHCHEIRKDAIAQRLRDIDK</sequence>
<evidence type="ECO:0000256" key="1">
    <source>
        <dbReference type="SAM" id="Phobius"/>
    </source>
</evidence>
<gene>
    <name evidence="2" type="ORF">EPB30_24220</name>
</gene>
<dbReference type="EMBL" id="AAHVIE010000041">
    <property type="protein sequence ID" value="ECA7401022.1"/>
    <property type="molecule type" value="Genomic_DNA"/>
</dbReference>
<protein>
    <submittedName>
        <fullName evidence="2">Peptidase M14</fullName>
    </submittedName>
</protein>
<proteinExistence type="predicted"/>
<reference evidence="2" key="1">
    <citation type="submission" date="2019-01" db="EMBL/GenBank/DDBJ databases">
        <authorList>
            <person name="Ashton P.M."/>
            <person name="Dallman T."/>
            <person name="Nair S."/>
            <person name="De Pinna E."/>
            <person name="Peters T."/>
            <person name="Grant K."/>
        </authorList>
    </citation>
    <scope>NUCLEOTIDE SEQUENCE</scope>
    <source>
        <strain evidence="2">573539</strain>
    </source>
</reference>
<keyword evidence="1" id="KW-1133">Transmembrane helix</keyword>
<keyword evidence="1" id="KW-0812">Transmembrane</keyword>
<evidence type="ECO:0000313" key="2">
    <source>
        <dbReference type="EMBL" id="ECA7401022.1"/>
    </source>
</evidence>
<comment type="caution">
    <text evidence="2">The sequence shown here is derived from an EMBL/GenBank/DDBJ whole genome shotgun (WGS) entry which is preliminary data.</text>
</comment>
<name>A0A5X7JGD9_SALTM</name>
<dbReference type="AlphaFoldDB" id="A0A5X7JGD9"/>
<organism evidence="2">
    <name type="scientific">Salmonella typhimurium</name>
    <dbReference type="NCBI Taxonomy" id="90371"/>
    <lineage>
        <taxon>Bacteria</taxon>
        <taxon>Pseudomonadati</taxon>
        <taxon>Pseudomonadota</taxon>
        <taxon>Gammaproteobacteria</taxon>
        <taxon>Enterobacterales</taxon>
        <taxon>Enterobacteriaceae</taxon>
        <taxon>Salmonella</taxon>
    </lineage>
</organism>